<comment type="caution">
    <text evidence="2">The sequence shown here is derived from an EMBL/GenBank/DDBJ whole genome shotgun (WGS) entry which is preliminary data.</text>
</comment>
<accession>A0A3E1EV70</accession>
<keyword evidence="1" id="KW-1133">Transmembrane helix</keyword>
<sequence>MKIHLIPYSKEVFKSSLSKIEIEQNIKDNIVWSDLLFGQNNKDSIKDFEGNIKKDKFQFRRIFKKGYNSFIPIVSGETVDNNGAGSIVMVKIIPHKLVLTFIVFFIIFGLFNQVDFSKNNDEPLYYDQVKELLTDNSIDEQTAREVAHYFEESKAEEKEVIDFSWLLILSPYLIMIIIFNYEIALARSKLKEILKT</sequence>
<organism evidence="2 3">
    <name type="scientific">Brumimicrobium aurantiacum</name>
    <dbReference type="NCBI Taxonomy" id="1737063"/>
    <lineage>
        <taxon>Bacteria</taxon>
        <taxon>Pseudomonadati</taxon>
        <taxon>Bacteroidota</taxon>
        <taxon>Flavobacteriia</taxon>
        <taxon>Flavobacteriales</taxon>
        <taxon>Crocinitomicaceae</taxon>
        <taxon>Brumimicrobium</taxon>
    </lineage>
</organism>
<feature type="transmembrane region" description="Helical" evidence="1">
    <location>
        <begin position="163"/>
        <end position="181"/>
    </location>
</feature>
<evidence type="ECO:0000313" key="3">
    <source>
        <dbReference type="Proteomes" id="UP000257127"/>
    </source>
</evidence>
<dbReference type="EMBL" id="QURB01000009">
    <property type="protein sequence ID" value="RFC53412.1"/>
    <property type="molecule type" value="Genomic_DNA"/>
</dbReference>
<keyword evidence="1" id="KW-0812">Transmembrane</keyword>
<evidence type="ECO:0000313" key="2">
    <source>
        <dbReference type="EMBL" id="RFC53412.1"/>
    </source>
</evidence>
<keyword evidence="1" id="KW-0472">Membrane</keyword>
<reference evidence="2 3" key="1">
    <citation type="submission" date="2018-08" db="EMBL/GenBank/DDBJ databases">
        <title>The draft genome squence of Brumimicrobium sp. N62.</title>
        <authorList>
            <person name="Du Z.-J."/>
            <person name="Luo H.-R."/>
        </authorList>
    </citation>
    <scope>NUCLEOTIDE SEQUENCE [LARGE SCALE GENOMIC DNA]</scope>
    <source>
        <strain evidence="2 3">N62</strain>
    </source>
</reference>
<keyword evidence="3" id="KW-1185">Reference proteome</keyword>
<proteinExistence type="predicted"/>
<name>A0A3E1EV70_9FLAO</name>
<dbReference type="RefSeq" id="WP_116881804.1">
    <property type="nucleotide sequence ID" value="NZ_QURB01000009.1"/>
</dbReference>
<dbReference type="AlphaFoldDB" id="A0A3E1EV70"/>
<feature type="transmembrane region" description="Helical" evidence="1">
    <location>
        <begin position="97"/>
        <end position="114"/>
    </location>
</feature>
<evidence type="ECO:0000256" key="1">
    <source>
        <dbReference type="SAM" id="Phobius"/>
    </source>
</evidence>
<protein>
    <submittedName>
        <fullName evidence="2">Uncharacterized protein</fullName>
    </submittedName>
</protein>
<gene>
    <name evidence="2" type="ORF">DXU93_13355</name>
</gene>
<dbReference type="Proteomes" id="UP000257127">
    <property type="component" value="Unassembled WGS sequence"/>
</dbReference>